<protein>
    <submittedName>
        <fullName evidence="1">Uncharacterized protein</fullName>
    </submittedName>
</protein>
<sequence length="60" mass="7019">NQERALNLSILTMSGPGEFPRVELHPWWCPSVNSFKFQPCDHTPPGTQTLWFPVRRRMSH</sequence>
<dbReference type="AlphaFoldDB" id="A0A2N1NYN3"/>
<dbReference type="EMBL" id="LLXL01000058">
    <property type="protein sequence ID" value="PKK79040.1"/>
    <property type="molecule type" value="Genomic_DNA"/>
</dbReference>
<proteinExistence type="predicted"/>
<dbReference type="Proteomes" id="UP000233469">
    <property type="component" value="Unassembled WGS sequence"/>
</dbReference>
<accession>A0A2N1NYN3</accession>
<comment type="caution">
    <text evidence="1">The sequence shown here is derived from an EMBL/GenBank/DDBJ whole genome shotgun (WGS) entry which is preliminary data.</text>
</comment>
<reference evidence="1 2" key="2">
    <citation type="submission" date="2017-10" db="EMBL/GenBank/DDBJ databases">
        <title>Extensive intraspecific genome diversity in a model arbuscular mycorrhizal fungus.</title>
        <authorList>
            <person name="Chen E.C.H."/>
            <person name="Morin E."/>
            <person name="Baudet D."/>
            <person name="Noel J."/>
            <person name="Ndikumana S."/>
            <person name="Charron P."/>
            <person name="St-Onge C."/>
            <person name="Giorgi J."/>
            <person name="Grigoriev I.V."/>
            <person name="Roux C."/>
            <person name="Martin F.M."/>
            <person name="Corradi N."/>
        </authorList>
    </citation>
    <scope>NUCLEOTIDE SEQUENCE [LARGE SCALE GENOMIC DNA]</scope>
    <source>
        <strain evidence="1 2">C2</strain>
    </source>
</reference>
<gene>
    <name evidence="1" type="ORF">RhiirC2_651525</name>
</gene>
<reference evidence="1 2" key="1">
    <citation type="submission" date="2016-04" db="EMBL/GenBank/DDBJ databases">
        <title>Genome analyses suggest a sexual origin of heterokaryosis in a supposedly ancient asexual fungus.</title>
        <authorList>
            <person name="Ropars J."/>
            <person name="Sedzielewska K."/>
            <person name="Noel J."/>
            <person name="Charron P."/>
            <person name="Farinelli L."/>
            <person name="Marton T."/>
            <person name="Kruger M."/>
            <person name="Pelin A."/>
            <person name="Brachmann A."/>
            <person name="Corradi N."/>
        </authorList>
    </citation>
    <scope>NUCLEOTIDE SEQUENCE [LARGE SCALE GENOMIC DNA]</scope>
    <source>
        <strain evidence="1 2">C2</strain>
    </source>
</reference>
<organism evidence="1 2">
    <name type="scientific">Rhizophagus irregularis</name>
    <dbReference type="NCBI Taxonomy" id="588596"/>
    <lineage>
        <taxon>Eukaryota</taxon>
        <taxon>Fungi</taxon>
        <taxon>Fungi incertae sedis</taxon>
        <taxon>Mucoromycota</taxon>
        <taxon>Glomeromycotina</taxon>
        <taxon>Glomeromycetes</taxon>
        <taxon>Glomerales</taxon>
        <taxon>Glomeraceae</taxon>
        <taxon>Rhizophagus</taxon>
    </lineage>
</organism>
<name>A0A2N1NYN3_9GLOM</name>
<dbReference type="VEuPathDB" id="FungiDB:RhiirA1_345031"/>
<feature type="non-terminal residue" evidence="1">
    <location>
        <position position="1"/>
    </location>
</feature>
<evidence type="ECO:0000313" key="1">
    <source>
        <dbReference type="EMBL" id="PKK79040.1"/>
    </source>
</evidence>
<evidence type="ECO:0000313" key="2">
    <source>
        <dbReference type="Proteomes" id="UP000233469"/>
    </source>
</evidence>